<evidence type="ECO:0000256" key="4">
    <source>
        <dbReference type="ARBA" id="ARBA00022692"/>
    </source>
</evidence>
<dbReference type="InterPro" id="IPR003593">
    <property type="entry name" value="AAA+_ATPase"/>
</dbReference>
<dbReference type="PROSITE" id="PS00211">
    <property type="entry name" value="ABC_TRANSPORTER_1"/>
    <property type="match status" value="1"/>
</dbReference>
<dbReference type="OrthoDB" id="9762778at2"/>
<evidence type="ECO:0000259" key="11">
    <source>
        <dbReference type="PROSITE" id="PS50929"/>
    </source>
</evidence>
<dbReference type="InterPro" id="IPR017871">
    <property type="entry name" value="ABC_transporter-like_CS"/>
</dbReference>
<dbReference type="InterPro" id="IPR011527">
    <property type="entry name" value="ABC1_TM_dom"/>
</dbReference>
<keyword evidence="7 9" id="KW-1133">Transmembrane helix</keyword>
<feature type="transmembrane region" description="Helical" evidence="9">
    <location>
        <begin position="158"/>
        <end position="178"/>
    </location>
</feature>
<dbReference type="InterPro" id="IPR039421">
    <property type="entry name" value="Type_1_exporter"/>
</dbReference>
<dbReference type="PANTHER" id="PTHR43394">
    <property type="entry name" value="ATP-DEPENDENT PERMEASE MDL1, MITOCHONDRIAL"/>
    <property type="match status" value="1"/>
</dbReference>
<dbReference type="InterPro" id="IPR027417">
    <property type="entry name" value="P-loop_NTPase"/>
</dbReference>
<reference evidence="12 13" key="1">
    <citation type="submission" date="2017-04" db="EMBL/GenBank/DDBJ databases">
        <authorList>
            <person name="Afonso C.L."/>
            <person name="Miller P.J."/>
            <person name="Scott M.A."/>
            <person name="Spackman E."/>
            <person name="Goraichik I."/>
            <person name="Dimitrov K.M."/>
            <person name="Suarez D.L."/>
            <person name="Swayne D.E."/>
        </authorList>
    </citation>
    <scope>NUCLEOTIDE SEQUENCE [LARGE SCALE GENOMIC DNA]</scope>
    <source>
        <strain evidence="12 13">DSM 12816</strain>
    </source>
</reference>
<dbReference type="Proteomes" id="UP000192790">
    <property type="component" value="Unassembled WGS sequence"/>
</dbReference>
<keyword evidence="5" id="KW-0547">Nucleotide-binding</keyword>
<dbReference type="RefSeq" id="WP_084233844.1">
    <property type="nucleotide sequence ID" value="NZ_FWXW01000002.1"/>
</dbReference>
<dbReference type="InterPro" id="IPR036640">
    <property type="entry name" value="ABC1_TM_sf"/>
</dbReference>
<evidence type="ECO:0000256" key="9">
    <source>
        <dbReference type="SAM" id="Phobius"/>
    </source>
</evidence>
<dbReference type="Gene3D" id="1.20.1560.10">
    <property type="entry name" value="ABC transporter type 1, transmembrane domain"/>
    <property type="match status" value="1"/>
</dbReference>
<dbReference type="AlphaFoldDB" id="A0A1W1ZL37"/>
<dbReference type="InterPro" id="IPR003439">
    <property type="entry name" value="ABC_transporter-like_ATP-bd"/>
</dbReference>
<dbReference type="GO" id="GO:0005524">
    <property type="term" value="F:ATP binding"/>
    <property type="evidence" value="ECO:0007669"/>
    <property type="project" value="UniProtKB-KW"/>
</dbReference>
<dbReference type="SMART" id="SM00382">
    <property type="entry name" value="AAA"/>
    <property type="match status" value="1"/>
</dbReference>
<feature type="transmembrane region" description="Helical" evidence="9">
    <location>
        <begin position="52"/>
        <end position="72"/>
    </location>
</feature>
<dbReference type="GO" id="GO:0016887">
    <property type="term" value="F:ATP hydrolysis activity"/>
    <property type="evidence" value="ECO:0007669"/>
    <property type="project" value="InterPro"/>
</dbReference>
<feature type="transmembrane region" description="Helical" evidence="9">
    <location>
        <begin position="133"/>
        <end position="152"/>
    </location>
</feature>
<dbReference type="SUPFAM" id="SSF52540">
    <property type="entry name" value="P-loop containing nucleoside triphosphate hydrolases"/>
    <property type="match status" value="1"/>
</dbReference>
<keyword evidence="2" id="KW-0813">Transport</keyword>
<dbReference type="EMBL" id="FWXW01000002">
    <property type="protein sequence ID" value="SMC49265.1"/>
    <property type="molecule type" value="Genomic_DNA"/>
</dbReference>
<evidence type="ECO:0000256" key="2">
    <source>
        <dbReference type="ARBA" id="ARBA00022448"/>
    </source>
</evidence>
<dbReference type="FunFam" id="3.40.50.300:FF:000221">
    <property type="entry name" value="Multidrug ABC transporter ATP-binding protein"/>
    <property type="match status" value="1"/>
</dbReference>
<comment type="subcellular location">
    <subcellularLocation>
        <location evidence="1">Cell membrane</location>
        <topology evidence="1">Multi-pass membrane protein</topology>
    </subcellularLocation>
</comment>
<name>A0A1W1ZL37_9FIRM</name>
<sequence>MNIYGKYFARYRFLFIMAVLCVLLEAACDLLQPTVMARIIDDGIKYGSVGTVIRYGLLMLSVTALGACFAAVRNILASRVSQSVGADLRGDVFEKILRFSEAGADKIESGSLITRMTNDTSQVTQFVNGLMRIYVKAPITCAGSIVLAVLLSPSLSTVLWAVVAVVALWIVISMKLSYVRFARMQAAIDKVNTVVQEYLMGVRLVKAFGRFESEEERFEEANGNLADRSVSSQLVFSYFSPLMSLSVNVGIVMILYFGSLLFQAGSIEVGRISAFISYMAQILLSLIMITNIFNTLVRTKASTGRIREILDSGEDFPADGETFVYGEEAGVGLEFENVTFSYPGGSGIPAVKNLSFSVNPGETLAVIGPTGSGKSTLAWLCLRFYDVDSGSIRINGRDIRSVGSGALRKSIALAPQKSMLFSGTVSQNIAWGNPEASPEEISKAAKAAQADGFINEMPQKYESLLGQGAINLSGGQKQRLSIARALVSRAPVLILDDCTSALDAVTEAKVRRAVSEESARDKRTVILITQRIGTAVGADRILVLENGERVGFGSHRELMDSCRVYREIYDSQIGGDR</sequence>
<evidence type="ECO:0000256" key="8">
    <source>
        <dbReference type="ARBA" id="ARBA00023136"/>
    </source>
</evidence>
<keyword evidence="8 9" id="KW-0472">Membrane</keyword>
<dbReference type="Pfam" id="PF00005">
    <property type="entry name" value="ABC_tran"/>
    <property type="match status" value="1"/>
</dbReference>
<feature type="domain" description="ABC transporter" evidence="10">
    <location>
        <begin position="333"/>
        <end position="571"/>
    </location>
</feature>
<proteinExistence type="predicted"/>
<dbReference type="PROSITE" id="PS50893">
    <property type="entry name" value="ABC_TRANSPORTER_2"/>
    <property type="match status" value="1"/>
</dbReference>
<dbReference type="Gene3D" id="3.40.50.300">
    <property type="entry name" value="P-loop containing nucleotide triphosphate hydrolases"/>
    <property type="match status" value="1"/>
</dbReference>
<keyword evidence="13" id="KW-1185">Reference proteome</keyword>
<evidence type="ECO:0000256" key="1">
    <source>
        <dbReference type="ARBA" id="ARBA00004651"/>
    </source>
</evidence>
<evidence type="ECO:0000256" key="3">
    <source>
        <dbReference type="ARBA" id="ARBA00022475"/>
    </source>
</evidence>
<evidence type="ECO:0000256" key="7">
    <source>
        <dbReference type="ARBA" id="ARBA00022989"/>
    </source>
</evidence>
<keyword evidence="6 12" id="KW-0067">ATP-binding</keyword>
<organism evidence="12 13">
    <name type="scientific">Papillibacter cinnamivorans DSM 12816</name>
    <dbReference type="NCBI Taxonomy" id="1122930"/>
    <lineage>
        <taxon>Bacteria</taxon>
        <taxon>Bacillati</taxon>
        <taxon>Bacillota</taxon>
        <taxon>Clostridia</taxon>
        <taxon>Eubacteriales</taxon>
        <taxon>Oscillospiraceae</taxon>
        <taxon>Papillibacter</taxon>
    </lineage>
</organism>
<accession>A0A1W1ZL37</accession>
<dbReference type="PROSITE" id="PS50929">
    <property type="entry name" value="ABC_TM1F"/>
    <property type="match status" value="1"/>
</dbReference>
<evidence type="ECO:0000313" key="12">
    <source>
        <dbReference type="EMBL" id="SMC49265.1"/>
    </source>
</evidence>
<keyword evidence="3" id="KW-1003">Cell membrane</keyword>
<feature type="domain" description="ABC transmembrane type-1" evidence="11">
    <location>
        <begin position="16"/>
        <end position="298"/>
    </location>
</feature>
<dbReference type="GO" id="GO:0015421">
    <property type="term" value="F:ABC-type oligopeptide transporter activity"/>
    <property type="evidence" value="ECO:0007669"/>
    <property type="project" value="TreeGrafter"/>
</dbReference>
<evidence type="ECO:0000256" key="5">
    <source>
        <dbReference type="ARBA" id="ARBA00022741"/>
    </source>
</evidence>
<gene>
    <name evidence="12" type="ORF">SAMN02745168_1226</name>
</gene>
<dbReference type="STRING" id="1122930.SAMN02745168_1226"/>
<feature type="transmembrane region" description="Helical" evidence="9">
    <location>
        <begin position="235"/>
        <end position="258"/>
    </location>
</feature>
<feature type="transmembrane region" description="Helical" evidence="9">
    <location>
        <begin position="278"/>
        <end position="297"/>
    </location>
</feature>
<evidence type="ECO:0000259" key="10">
    <source>
        <dbReference type="PROSITE" id="PS50893"/>
    </source>
</evidence>
<dbReference type="SUPFAM" id="SSF90123">
    <property type="entry name" value="ABC transporter transmembrane region"/>
    <property type="match status" value="1"/>
</dbReference>
<evidence type="ECO:0000256" key="6">
    <source>
        <dbReference type="ARBA" id="ARBA00022840"/>
    </source>
</evidence>
<dbReference type="PANTHER" id="PTHR43394:SF1">
    <property type="entry name" value="ATP-BINDING CASSETTE SUB-FAMILY B MEMBER 10, MITOCHONDRIAL"/>
    <property type="match status" value="1"/>
</dbReference>
<dbReference type="CDD" id="cd18548">
    <property type="entry name" value="ABC_6TM_Tm287_like"/>
    <property type="match status" value="1"/>
</dbReference>
<dbReference type="GO" id="GO:0005886">
    <property type="term" value="C:plasma membrane"/>
    <property type="evidence" value="ECO:0007669"/>
    <property type="project" value="UniProtKB-SubCell"/>
</dbReference>
<evidence type="ECO:0000313" key="13">
    <source>
        <dbReference type="Proteomes" id="UP000192790"/>
    </source>
</evidence>
<protein>
    <submittedName>
        <fullName evidence="12">ATP-binding cassette, subfamily B</fullName>
    </submittedName>
</protein>
<dbReference type="Pfam" id="PF00664">
    <property type="entry name" value="ABC_membrane"/>
    <property type="match status" value="1"/>
</dbReference>
<keyword evidence="4 9" id="KW-0812">Transmembrane</keyword>